<dbReference type="GO" id="GO:0005975">
    <property type="term" value="P:carbohydrate metabolic process"/>
    <property type="evidence" value="ECO:0007669"/>
    <property type="project" value="InterPro"/>
</dbReference>
<dbReference type="InterPro" id="IPR002516">
    <property type="entry name" value="Glyco_trans_11"/>
</dbReference>
<keyword evidence="1 3" id="KW-0328">Glycosyltransferase</keyword>
<evidence type="ECO:0000256" key="2">
    <source>
        <dbReference type="ARBA" id="ARBA00022679"/>
    </source>
</evidence>
<sequence length="118" mass="13176">MTFFNQTITNVIFIFISKEKHWIKKNIPHLKGYNIAVNPVKNVATIADFVLLSLCNHSIINYGTYGTAAAFLSGGTTLVYDINVPVDGKESTLAIGIVNVLPNWFLCNEIECKLYLHD</sequence>
<dbReference type="PANTHER" id="PTHR11927:SF9">
    <property type="entry name" value="L-FUCOSYLTRANSFERASE"/>
    <property type="match status" value="1"/>
</dbReference>
<evidence type="ECO:0000256" key="1">
    <source>
        <dbReference type="ARBA" id="ARBA00022676"/>
    </source>
</evidence>
<dbReference type="GO" id="GO:0032580">
    <property type="term" value="C:Golgi cisterna membrane"/>
    <property type="evidence" value="ECO:0007669"/>
    <property type="project" value="UniProtKB-SubCell"/>
</dbReference>
<dbReference type="GO" id="GO:0008107">
    <property type="term" value="F:galactoside 2-alpha-L-fucosyltransferase activity"/>
    <property type="evidence" value="ECO:0007669"/>
    <property type="project" value="InterPro"/>
</dbReference>
<dbReference type="UniPathway" id="UPA00378"/>
<keyword evidence="5" id="KW-1185">Reference proteome</keyword>
<keyword evidence="3" id="KW-0812">Transmembrane</keyword>
<dbReference type="EMBL" id="VTPC01005723">
    <property type="protein sequence ID" value="KAF2895700.1"/>
    <property type="molecule type" value="Genomic_DNA"/>
</dbReference>
<keyword evidence="2 3" id="KW-0808">Transferase</keyword>
<gene>
    <name evidence="4" type="ORF">ILUMI_10480</name>
</gene>
<keyword evidence="3" id="KW-0325">Glycoprotein</keyword>
<proteinExistence type="inferred from homology"/>
<dbReference type="EC" id="2.4.1.-" evidence="3"/>
<evidence type="ECO:0000313" key="4">
    <source>
        <dbReference type="EMBL" id="KAF2895700.1"/>
    </source>
</evidence>
<dbReference type="Pfam" id="PF01531">
    <property type="entry name" value="Glyco_transf_11"/>
    <property type="match status" value="1"/>
</dbReference>
<dbReference type="Proteomes" id="UP000801492">
    <property type="component" value="Unassembled WGS sequence"/>
</dbReference>
<comment type="pathway">
    <text evidence="3">Protein modification; protein glycosylation.</text>
</comment>
<dbReference type="OrthoDB" id="3226at2759"/>
<protein>
    <recommendedName>
        <fullName evidence="3">L-Fucosyltransferase</fullName>
        <ecNumber evidence="3">2.4.1.-</ecNumber>
    </recommendedName>
</protein>
<keyword evidence="3" id="KW-0333">Golgi apparatus</keyword>
<evidence type="ECO:0000313" key="5">
    <source>
        <dbReference type="Proteomes" id="UP000801492"/>
    </source>
</evidence>
<comment type="subcellular location">
    <subcellularLocation>
        <location evidence="3">Golgi apparatus</location>
        <location evidence="3">Golgi stack membrane</location>
        <topology evidence="3">Single-pass type II membrane protein</topology>
    </subcellularLocation>
</comment>
<organism evidence="4 5">
    <name type="scientific">Ignelater luminosus</name>
    <name type="common">Cucubano</name>
    <name type="synonym">Pyrophorus luminosus</name>
    <dbReference type="NCBI Taxonomy" id="2038154"/>
    <lineage>
        <taxon>Eukaryota</taxon>
        <taxon>Metazoa</taxon>
        <taxon>Ecdysozoa</taxon>
        <taxon>Arthropoda</taxon>
        <taxon>Hexapoda</taxon>
        <taxon>Insecta</taxon>
        <taxon>Pterygota</taxon>
        <taxon>Neoptera</taxon>
        <taxon>Endopterygota</taxon>
        <taxon>Coleoptera</taxon>
        <taxon>Polyphaga</taxon>
        <taxon>Elateriformia</taxon>
        <taxon>Elateroidea</taxon>
        <taxon>Elateridae</taxon>
        <taxon>Agrypninae</taxon>
        <taxon>Pyrophorini</taxon>
        <taxon>Ignelater</taxon>
    </lineage>
</organism>
<comment type="caution">
    <text evidence="4">The sequence shown here is derived from an EMBL/GenBank/DDBJ whole genome shotgun (WGS) entry which is preliminary data.</text>
</comment>
<keyword evidence="3" id="KW-0735">Signal-anchor</keyword>
<dbReference type="PANTHER" id="PTHR11927">
    <property type="entry name" value="GALACTOSIDE 2-L-FUCOSYLTRANSFERASE"/>
    <property type="match status" value="1"/>
</dbReference>
<accession>A0A8K0CXV9</accession>
<reference evidence="4" key="1">
    <citation type="submission" date="2019-08" db="EMBL/GenBank/DDBJ databases">
        <title>The genome of the North American firefly Photinus pyralis.</title>
        <authorList>
            <consortium name="Photinus pyralis genome working group"/>
            <person name="Fallon T.R."/>
            <person name="Sander Lower S.E."/>
            <person name="Weng J.-K."/>
        </authorList>
    </citation>
    <scope>NUCLEOTIDE SEQUENCE</scope>
    <source>
        <strain evidence="4">TRF0915ILg1</strain>
        <tissue evidence="4">Whole body</tissue>
    </source>
</reference>
<evidence type="ECO:0000256" key="3">
    <source>
        <dbReference type="RuleBase" id="RU363129"/>
    </source>
</evidence>
<dbReference type="AlphaFoldDB" id="A0A8K0CXV9"/>
<comment type="similarity">
    <text evidence="3">Belongs to the glycosyltransferase 11 family.</text>
</comment>
<name>A0A8K0CXV9_IGNLU</name>